<dbReference type="InterPro" id="IPR008969">
    <property type="entry name" value="CarboxyPept-like_regulatory"/>
</dbReference>
<evidence type="ECO:0000256" key="6">
    <source>
        <dbReference type="ARBA" id="ARBA00022692"/>
    </source>
</evidence>
<evidence type="ECO:0000256" key="9">
    <source>
        <dbReference type="ARBA" id="ARBA00023136"/>
    </source>
</evidence>
<dbReference type="CDD" id="cd00054">
    <property type="entry name" value="EGF_CA"/>
    <property type="match status" value="2"/>
</dbReference>
<evidence type="ECO:0000256" key="5">
    <source>
        <dbReference type="ARBA" id="ARBA00022536"/>
    </source>
</evidence>
<keyword evidence="6" id="KW-0812">Transmembrane</keyword>
<sequence length="2132" mass="238209">MEKAVDCLDPKCSGHGTCVNGQCYCKAGWQGANCSTVDQQVYQCLPGCSEHGTYDLETATCVCESFWTGPDCSKPWCRLDCGPHGRCDSGRCVCSEGWTGDRCDTLPCDSRCSQHGQCKNGTCVCSQGWNGRHCTLPGCVNGCSRHGSCILQEGEYTCQCSEGWAGIDCSVRLEMDCNDEVDNDQDGMMDCSDSECCSHPSCLEHIMCLASNDPVEVLLRKQPPSVTASFYQRVKFLVEENSVQSYAHMDEYSERRVSVMRGQVLSPQGLGIVGIRVSVDRDSRFGFTLTRAGGWFDVLVNGGGAVTLQFQRSPFQPMTRTVFVPWNQIVVLAPIFMQLSDETAEQFRENQPPPALALGLGSLVHNLPCIDHDETLLMPVILSTWMPEKVGGMPGKSLIFAETQMLQESIRIPGSGLHLMYRTSLAPGYLSKVVMRLTRSKIPKSLVKVHVRVEIEGSVHTKTYEADPNLTHVFAWNKRNVYKQKVYGVAQAKISIGYEHSTCPSIVWETQTATLQGFDVDISDVGGWSLNIHHHYNFHEGILQKGDGSTVHLKQLARSVKVVMGTGLQRPLQCKDCDGTARDARLLTPVALTSGPDGSLYVGDFNLIRRLTPDGNVYTVLQLSATQVSYQYYLVLSPADGRLYVSDPERHQILRVISLDSVPEPSINWEVAVGSGDRCIPGDETSCGDEGPALQAKLAHPKGLAIAADKTMYIADGTNIRSAQLQWPTGLALSALDGSLHFIDDRLVLKLTSDLKVRLVAGTPLHCHSNAEEKHEEEKQVQTEEGTVATSTALGPVLALAFSPDGLLYIADTDSQKVNAIRVVDASGKMAYFAGKVQQNNDKTLCDCASNSTSPCSCFSETSNSKETLLSTTARFTSISAIAVSPDGIVNVADQGNLHILALEHYLPTHDENGEFRIPYPATEEIYVFNRYGQHISTRDITTGKPKYTFLYSKNTSFGKLSTVTDSSGNKILFLRDYSNVVSAIENTQDHKSELNISGIGFLTKFVEKGRSEIVLDYDPTSGLLTSRSDSSVSGGSTYLYNYDSLGRLIDAVLPTGETMSLTSQLGQKDELEVYITLPVHPMTTELHRVGISMNDDRIAIRDGLSVMAEAGLLHNRTVVMSTSSHGRVELRPGARHPLLELAMPVQAEMWPMWSRQSTTRHGITNSMAATYTLVGDAANNQHTVHSHLWVNSSKVLGIEYDQGKSRRTVYDKDQVPILSITYNNHGLPTSWRPANTRTLNITYDRFNRIEGWKWGMQAETYSYDRHGLLSEVKTKQDGVIRYTYNDLNLVTQITLGSGRKVSLVYDEHAGLRHIVLASGAKHSVSCQPSIGFVRFTYTPPGSTKSYLLHYTHAGKLLQIVYPGDGARVLYRYHPSGQLAEVVHGDGITQLKHWPDSGLPSQVLHFEKDFEYRWDYQYSGGLLTEERLDYGPKTGLSNSKFMYQYDDNFRLTSLQGRIGGQTLPEYSVQYNPKTGAKSQMGQFMVTWPSTNETSLSDSTAVFSRISNKQFQVTQVTVTIHRMEVFRMEYTYDSRNRISQTRTYTRNVGVNTYINVKNLTWDSDGQLIAVEAQEPWGFKYDANGNMLSLTYRGNTIPMEYNAMDRIVKFGDGQYRYDNRGLVVQNAREEKFHYNAKGLLVRATKRGRFDVKYYYDHLDRLSTRKDNYGNVTQFFYTNHKRPDEVTHIYSPRDGKLMSLTYDDRGHLIFAQVFRHKYYVATDQCGTPVMIFNQYGEGIREIMRSPYGHIVYDSNPYLYLPVDFCGGLLDQVTSLVHMPGGKVYDPLIGQWMSPLWQEVVQKLSNPTKLHLYRFNGNDPINVHQTPHQLGDERSWLSRLGYDIDSLAPQLDQGYLQLPGLQGSTFDSPFTVTSGFLSHLSERFMKNKLSSLPQSQIRLNPITVEDSSNSADFNPVRAAFGISKQAGLGLEPGAEAQPPFGKGILVSRTHEGRAIIHSDPTANSIYRDVLTSVFNNTFLLPFTMVLHGSLQDAFFFVKEDAWRAQEDQAQLKRFGSQFNTSFIEKEGETGSGKVLDVKIHRPNAIINLRYGTTIEREKQRLLHHAKAAALRKLWHKERDALRNGLPTTREWAQVEVEELLKSGFVSGFDGEHIRDAQRYPELAEDPYNIRFVKKAR</sequence>
<dbReference type="InterPro" id="IPR006530">
    <property type="entry name" value="YD"/>
</dbReference>
<dbReference type="CDD" id="cd00055">
    <property type="entry name" value="EGF_Lam"/>
    <property type="match status" value="2"/>
</dbReference>
<dbReference type="Proteomes" id="UP001152798">
    <property type="component" value="Chromosome 1"/>
</dbReference>
<dbReference type="Pfam" id="PF25021">
    <property type="entry name" value="TEN_NHL"/>
    <property type="match status" value="1"/>
</dbReference>
<dbReference type="PANTHER" id="PTHR11219">
    <property type="entry name" value="TENEURIN AND N-ACETYLGLUCOSAMINE-1-PHOSPHODIESTER ALPHA-N-ACETYLGLUCOSAMINIDASE"/>
    <property type="match status" value="1"/>
</dbReference>
<protein>
    <recommendedName>
        <fullName evidence="12">EGF-like domain-containing protein</fullName>
    </recommendedName>
</protein>
<evidence type="ECO:0000256" key="4">
    <source>
        <dbReference type="ARBA" id="ARBA00022475"/>
    </source>
</evidence>
<evidence type="ECO:0000313" key="13">
    <source>
        <dbReference type="EMBL" id="CAH1389992.1"/>
    </source>
</evidence>
<keyword evidence="4" id="KW-1003">Cell membrane</keyword>
<dbReference type="Gene3D" id="2.10.25.10">
    <property type="entry name" value="Laminin"/>
    <property type="match status" value="4"/>
</dbReference>
<feature type="disulfide bond" evidence="11">
    <location>
        <begin position="160"/>
        <end position="169"/>
    </location>
</feature>
<dbReference type="Pfam" id="PF15636">
    <property type="entry name" value="Tox-GHH"/>
    <property type="match status" value="1"/>
</dbReference>
<evidence type="ECO:0000256" key="10">
    <source>
        <dbReference type="ARBA" id="ARBA00023157"/>
    </source>
</evidence>
<dbReference type="Pfam" id="PF25020">
    <property type="entry name" value="TTR_TEN1-4"/>
    <property type="match status" value="1"/>
</dbReference>
<feature type="domain" description="EGF-like" evidence="12">
    <location>
        <begin position="135"/>
        <end position="170"/>
    </location>
</feature>
<evidence type="ECO:0000256" key="1">
    <source>
        <dbReference type="ARBA" id="ARBA00004167"/>
    </source>
</evidence>
<dbReference type="NCBIfam" id="TIGR01643">
    <property type="entry name" value="YD_repeat_2x"/>
    <property type="match status" value="1"/>
</dbReference>
<dbReference type="OrthoDB" id="442731at2759"/>
<gene>
    <name evidence="13" type="ORF">NEZAVI_LOCUS1264</name>
</gene>
<reference evidence="13" key="1">
    <citation type="submission" date="2022-01" db="EMBL/GenBank/DDBJ databases">
        <authorList>
            <person name="King R."/>
        </authorList>
    </citation>
    <scope>NUCLEOTIDE SEQUENCE</scope>
</reference>
<dbReference type="FunFam" id="2.10.25.10:FF:000021">
    <property type="entry name" value="Teneurin transmembrane protein 2"/>
    <property type="match status" value="2"/>
</dbReference>
<dbReference type="InterPro" id="IPR051216">
    <property type="entry name" value="Teneurin"/>
</dbReference>
<dbReference type="InterPro" id="IPR028916">
    <property type="entry name" value="Tox-GHH_dom"/>
</dbReference>
<name>A0A9P0E069_NEZVI</name>
<dbReference type="InterPro" id="IPR056822">
    <property type="entry name" value="TEN_NHL"/>
</dbReference>
<dbReference type="Pfam" id="PF25024">
    <property type="entry name" value="EGF_TEN"/>
    <property type="match status" value="1"/>
</dbReference>
<dbReference type="SMART" id="SM00181">
    <property type="entry name" value="EGF"/>
    <property type="match status" value="5"/>
</dbReference>
<dbReference type="InterPro" id="IPR002049">
    <property type="entry name" value="LE_dom"/>
</dbReference>
<comment type="similarity">
    <text evidence="3">Belongs to the tenascin family. Teneurin subfamily.</text>
</comment>
<evidence type="ECO:0000313" key="14">
    <source>
        <dbReference type="Proteomes" id="UP001152798"/>
    </source>
</evidence>
<dbReference type="Pfam" id="PF24329">
    <property type="entry name" value="FN-plug_TEN1-4"/>
    <property type="match status" value="1"/>
</dbReference>
<dbReference type="InterPro" id="IPR057627">
    <property type="entry name" value="FN-plug_TEN1-4"/>
</dbReference>
<evidence type="ECO:0000256" key="11">
    <source>
        <dbReference type="PROSITE-ProRule" id="PRU00076"/>
    </source>
</evidence>
<comment type="subcellular location">
    <subcellularLocation>
        <location evidence="2">Cell membrane</location>
    </subcellularLocation>
    <subcellularLocation>
        <location evidence="1">Membrane</location>
        <topology evidence="1">Single-pass membrane protein</topology>
    </subcellularLocation>
</comment>
<comment type="caution">
    <text evidence="11">Lacks conserved residue(s) required for the propagation of feature annotation.</text>
</comment>
<dbReference type="EMBL" id="OV725077">
    <property type="protein sequence ID" value="CAH1389992.1"/>
    <property type="molecule type" value="Genomic_DNA"/>
</dbReference>
<accession>A0A9P0E069</accession>
<dbReference type="SUPFAM" id="SSF57196">
    <property type="entry name" value="EGF/Laminin"/>
    <property type="match status" value="1"/>
</dbReference>
<dbReference type="GO" id="GO:0048513">
    <property type="term" value="P:animal organ development"/>
    <property type="evidence" value="ECO:0007669"/>
    <property type="project" value="UniProtKB-ARBA"/>
</dbReference>
<organism evidence="13 14">
    <name type="scientific">Nezara viridula</name>
    <name type="common">Southern green stink bug</name>
    <name type="synonym">Cimex viridulus</name>
    <dbReference type="NCBI Taxonomy" id="85310"/>
    <lineage>
        <taxon>Eukaryota</taxon>
        <taxon>Metazoa</taxon>
        <taxon>Ecdysozoa</taxon>
        <taxon>Arthropoda</taxon>
        <taxon>Hexapoda</taxon>
        <taxon>Insecta</taxon>
        <taxon>Pterygota</taxon>
        <taxon>Neoptera</taxon>
        <taxon>Paraneoptera</taxon>
        <taxon>Hemiptera</taxon>
        <taxon>Heteroptera</taxon>
        <taxon>Panheteroptera</taxon>
        <taxon>Pentatomomorpha</taxon>
        <taxon>Pentatomoidea</taxon>
        <taxon>Pentatomidae</taxon>
        <taxon>Pentatominae</taxon>
        <taxon>Nezara</taxon>
    </lineage>
</organism>
<keyword evidence="8" id="KW-1133">Transmembrane helix</keyword>
<dbReference type="PROSITE" id="PS00022">
    <property type="entry name" value="EGF_1"/>
    <property type="match status" value="2"/>
</dbReference>
<dbReference type="InterPro" id="IPR000742">
    <property type="entry name" value="EGF"/>
</dbReference>
<dbReference type="PANTHER" id="PTHR11219:SF69">
    <property type="entry name" value="TENEURIN-A"/>
    <property type="match status" value="1"/>
</dbReference>
<evidence type="ECO:0000256" key="7">
    <source>
        <dbReference type="ARBA" id="ARBA00022737"/>
    </source>
</evidence>
<dbReference type="PROSITE" id="PS01186">
    <property type="entry name" value="EGF_2"/>
    <property type="match status" value="2"/>
</dbReference>
<dbReference type="SUPFAM" id="SSF101898">
    <property type="entry name" value="NHL repeat"/>
    <property type="match status" value="1"/>
</dbReference>
<dbReference type="Pfam" id="PF25023">
    <property type="entry name" value="TEN_YD-shell"/>
    <property type="match status" value="1"/>
</dbReference>
<dbReference type="PROSITE" id="PS50026">
    <property type="entry name" value="EGF_3"/>
    <property type="match status" value="1"/>
</dbReference>
<dbReference type="Gene3D" id="2.180.10.10">
    <property type="entry name" value="RHS repeat-associated core"/>
    <property type="match status" value="2"/>
</dbReference>
<dbReference type="GO" id="GO:0008045">
    <property type="term" value="P:motor neuron axon guidance"/>
    <property type="evidence" value="ECO:0007669"/>
    <property type="project" value="TreeGrafter"/>
</dbReference>
<dbReference type="Gene3D" id="2.120.10.30">
    <property type="entry name" value="TolB, C-terminal domain"/>
    <property type="match status" value="2"/>
</dbReference>
<dbReference type="SUPFAM" id="SSF63829">
    <property type="entry name" value="Calcium-dependent phosphotriesterase"/>
    <property type="match status" value="1"/>
</dbReference>
<dbReference type="InterPro" id="IPR056820">
    <property type="entry name" value="TEN_TTR-like"/>
</dbReference>
<feature type="disulfide bond" evidence="11">
    <location>
        <begin position="139"/>
        <end position="149"/>
    </location>
</feature>
<dbReference type="SUPFAM" id="SSF49464">
    <property type="entry name" value="Carboxypeptidase regulatory domain-like"/>
    <property type="match status" value="1"/>
</dbReference>
<keyword evidence="10 11" id="KW-1015">Disulfide bond</keyword>
<keyword evidence="5 11" id="KW-0245">EGF-like domain</keyword>
<keyword evidence="7" id="KW-0677">Repeat</keyword>
<keyword evidence="14" id="KW-1185">Reference proteome</keyword>
<dbReference type="InterPro" id="IPR056823">
    <property type="entry name" value="TEN-like_YD-shell"/>
</dbReference>
<keyword evidence="9" id="KW-0472">Membrane</keyword>
<evidence type="ECO:0000256" key="8">
    <source>
        <dbReference type="ARBA" id="ARBA00022989"/>
    </source>
</evidence>
<dbReference type="InterPro" id="IPR011042">
    <property type="entry name" value="6-blade_b-propeller_TolB-like"/>
</dbReference>
<dbReference type="GO" id="GO:0005886">
    <property type="term" value="C:plasma membrane"/>
    <property type="evidence" value="ECO:0007669"/>
    <property type="project" value="UniProtKB-SubCell"/>
</dbReference>
<evidence type="ECO:0000259" key="12">
    <source>
        <dbReference type="PROSITE" id="PS50026"/>
    </source>
</evidence>
<evidence type="ECO:0000256" key="2">
    <source>
        <dbReference type="ARBA" id="ARBA00004236"/>
    </source>
</evidence>
<evidence type="ECO:0000256" key="3">
    <source>
        <dbReference type="ARBA" id="ARBA00009385"/>
    </source>
</evidence>
<proteinExistence type="inferred from homology"/>